<evidence type="ECO:0000256" key="6">
    <source>
        <dbReference type="ARBA" id="ARBA00022741"/>
    </source>
</evidence>
<evidence type="ECO:0000256" key="1">
    <source>
        <dbReference type="ARBA" id="ARBA00001946"/>
    </source>
</evidence>
<dbReference type="GO" id="GO:0005524">
    <property type="term" value="F:ATP binding"/>
    <property type="evidence" value="ECO:0007669"/>
    <property type="project" value="UniProtKB-KW"/>
</dbReference>
<evidence type="ECO:0000259" key="11">
    <source>
        <dbReference type="Pfam" id="PF07685"/>
    </source>
</evidence>
<comment type="similarity">
    <text evidence="3">Belongs to the CobB/CobQ family. CobQ subfamily.</text>
</comment>
<dbReference type="CDD" id="cd03130">
    <property type="entry name" value="GATase1_CobB"/>
    <property type="match status" value="1"/>
</dbReference>
<dbReference type="GO" id="GO:0042242">
    <property type="term" value="F:cobyrinic acid a,c-diamide synthase activity"/>
    <property type="evidence" value="ECO:0007669"/>
    <property type="project" value="InterPro"/>
</dbReference>
<keyword evidence="8" id="KW-0460">Magnesium</keyword>
<dbReference type="Gene3D" id="3.40.50.300">
    <property type="entry name" value="P-loop containing nucleotide triphosphate hydrolases"/>
    <property type="match status" value="1"/>
</dbReference>
<dbReference type="Proteomes" id="UP001296967">
    <property type="component" value="Unassembled WGS sequence"/>
</dbReference>
<dbReference type="PANTHER" id="PTHR43873">
    <property type="entry name" value="COBYRINATE A,C-DIAMIDE SYNTHASE"/>
    <property type="match status" value="1"/>
</dbReference>
<dbReference type="InterPro" id="IPR029062">
    <property type="entry name" value="Class_I_gatase-like"/>
</dbReference>
<keyword evidence="7" id="KW-0067">ATP-binding</keyword>
<dbReference type="GO" id="GO:0009236">
    <property type="term" value="P:cobalamin biosynthetic process"/>
    <property type="evidence" value="ECO:0007669"/>
    <property type="project" value="UniProtKB-KW"/>
</dbReference>
<comment type="caution">
    <text evidence="12">The sequence shown here is derived from an EMBL/GenBank/DDBJ whole genome shotgun (WGS) entry which is preliminary data.</text>
</comment>
<evidence type="ECO:0000313" key="12">
    <source>
        <dbReference type="EMBL" id="MBK5930419.1"/>
    </source>
</evidence>
<dbReference type="SUPFAM" id="SSF52540">
    <property type="entry name" value="P-loop containing nucleoside triphosphate hydrolases"/>
    <property type="match status" value="1"/>
</dbReference>
<sequence>MLPLTRHQTETRDSGERQCPALLLSATSSGQGKTTLTAALARHHRNAGRRVRVFKTGPDFLDPMILGRAAGSGTEAEPLDLWMVGEAGCRRALYQAAGEADLILVEGAMGLFDGVPSGADLAATFGLPVAALIDARGMGQTFGALALGLLHYRPGLRFAGIAANRVGSARHAEMIRAGLPAEVPFLGALPRLDEATLPSRHLGLVQAHEIADLEQRLERLAERIGATELASLPPAVSFHFQEPAPAAEVNTQADKDTQPLAGRRIAIARDAAFSFLYAANLRLLAQLGAELVFFSPLSDKGLEPADAVYLPGGYPELHLAQLAANSAMKQALGAHVSAGRVLYAECGGMLYLLEHLCDKHGQSAEMAGLLPGEGRLQPRLAGLGMQALAHPAGELRGHSFHHSTMSTPVAPLQHGIRQHDGAPGEPFYRQGPIRASYLHLYFPSAPAAAAALFLP</sequence>
<evidence type="ECO:0000256" key="7">
    <source>
        <dbReference type="ARBA" id="ARBA00022840"/>
    </source>
</evidence>
<keyword evidence="6" id="KW-0547">Nucleotide-binding</keyword>
<dbReference type="AlphaFoldDB" id="A0AAJ0XEZ1"/>
<comment type="cofactor">
    <cofactor evidence="1">
        <name>Mg(2+)</name>
        <dbReference type="ChEBI" id="CHEBI:18420"/>
    </cofactor>
</comment>
<organism evidence="12 13">
    <name type="scientific">Halochromatium salexigens</name>
    <name type="common">Chromatium salexigens</name>
    <dbReference type="NCBI Taxonomy" id="49447"/>
    <lineage>
        <taxon>Bacteria</taxon>
        <taxon>Pseudomonadati</taxon>
        <taxon>Pseudomonadota</taxon>
        <taxon>Gammaproteobacteria</taxon>
        <taxon>Chromatiales</taxon>
        <taxon>Chromatiaceae</taxon>
        <taxon>Halochromatium</taxon>
    </lineage>
</organism>
<evidence type="ECO:0000256" key="3">
    <source>
        <dbReference type="ARBA" id="ARBA00006205"/>
    </source>
</evidence>
<dbReference type="InterPro" id="IPR002586">
    <property type="entry name" value="CobQ/CobB/MinD/ParA_Nub-bd_dom"/>
</dbReference>
<dbReference type="RefSeq" id="WP_201244828.1">
    <property type="nucleotide sequence ID" value="NZ_NHSF01000051.1"/>
</dbReference>
<proteinExistence type="inferred from homology"/>
<keyword evidence="4" id="KW-0169">Cobalamin biosynthesis</keyword>
<keyword evidence="9" id="KW-0315">Glutamine amidotransferase</keyword>
<keyword evidence="13" id="KW-1185">Reference proteome</keyword>
<dbReference type="PANTHER" id="PTHR43873:SF1">
    <property type="entry name" value="COBYRINATE A,C-DIAMIDE SYNTHASE"/>
    <property type="match status" value="1"/>
</dbReference>
<name>A0AAJ0XEZ1_HALSE</name>
<dbReference type="InterPro" id="IPR027417">
    <property type="entry name" value="P-loop_NTPase"/>
</dbReference>
<keyword evidence="5" id="KW-0436">Ligase</keyword>
<dbReference type="InterPro" id="IPR011698">
    <property type="entry name" value="GATase_3"/>
</dbReference>
<evidence type="ECO:0000256" key="4">
    <source>
        <dbReference type="ARBA" id="ARBA00022573"/>
    </source>
</evidence>
<dbReference type="PROSITE" id="PS51274">
    <property type="entry name" value="GATASE_COBBQ"/>
    <property type="match status" value="1"/>
</dbReference>
<dbReference type="Pfam" id="PF01656">
    <property type="entry name" value="CbiA"/>
    <property type="match status" value="1"/>
</dbReference>
<accession>A0AAJ0XEZ1</accession>
<reference evidence="12" key="2">
    <citation type="journal article" date="2020" name="Microorganisms">
        <title>Osmotic Adaptation and Compatible Solute Biosynthesis of Phototrophic Bacteria as Revealed from Genome Analyses.</title>
        <authorList>
            <person name="Imhoff J.F."/>
            <person name="Rahn T."/>
            <person name="Kunzel S."/>
            <person name="Keller A."/>
            <person name="Neulinger S.C."/>
        </authorList>
    </citation>
    <scope>NUCLEOTIDE SEQUENCE</scope>
    <source>
        <strain evidence="12">DSM 4395</strain>
    </source>
</reference>
<feature type="domain" description="CobB/CobQ-like glutamine amidotransferase" evidence="11">
    <location>
        <begin position="264"/>
        <end position="444"/>
    </location>
</feature>
<dbReference type="Gene3D" id="3.40.50.880">
    <property type="match status" value="1"/>
</dbReference>
<evidence type="ECO:0000259" key="10">
    <source>
        <dbReference type="Pfam" id="PF01656"/>
    </source>
</evidence>
<evidence type="ECO:0000256" key="9">
    <source>
        <dbReference type="ARBA" id="ARBA00022962"/>
    </source>
</evidence>
<dbReference type="InterPro" id="IPR004484">
    <property type="entry name" value="CbiA/CobB_synth"/>
</dbReference>
<feature type="domain" description="CobQ/CobB/MinD/ParA nucleotide binding" evidence="10">
    <location>
        <begin position="25"/>
        <end position="202"/>
    </location>
</feature>
<comment type="pathway">
    <text evidence="2">Cofactor biosynthesis; adenosylcobalamin biosynthesis.</text>
</comment>
<dbReference type="Pfam" id="PF07685">
    <property type="entry name" value="GATase_3"/>
    <property type="match status" value="1"/>
</dbReference>
<evidence type="ECO:0000313" key="13">
    <source>
        <dbReference type="Proteomes" id="UP001296967"/>
    </source>
</evidence>
<dbReference type="SUPFAM" id="SSF52317">
    <property type="entry name" value="Class I glutamine amidotransferase-like"/>
    <property type="match status" value="1"/>
</dbReference>
<dbReference type="NCBIfam" id="NF002204">
    <property type="entry name" value="PRK01077.1"/>
    <property type="match status" value="1"/>
</dbReference>
<evidence type="ECO:0000256" key="2">
    <source>
        <dbReference type="ARBA" id="ARBA00004953"/>
    </source>
</evidence>
<dbReference type="EMBL" id="NHSF01000051">
    <property type="protein sequence ID" value="MBK5930419.1"/>
    <property type="molecule type" value="Genomic_DNA"/>
</dbReference>
<gene>
    <name evidence="12" type="ORF">CCR82_07760</name>
</gene>
<protein>
    <submittedName>
        <fullName evidence="12">Cobyrinic acid a,c-diamide synthase</fullName>
    </submittedName>
</protein>
<reference evidence="12" key="1">
    <citation type="submission" date="2017-05" db="EMBL/GenBank/DDBJ databases">
        <authorList>
            <person name="Imhoff J.F."/>
            <person name="Rahn T."/>
            <person name="Kuenzel S."/>
            <person name="Neulinger S.C."/>
        </authorList>
    </citation>
    <scope>NUCLEOTIDE SEQUENCE</scope>
    <source>
        <strain evidence="12">DSM 4395</strain>
    </source>
</reference>
<evidence type="ECO:0000256" key="5">
    <source>
        <dbReference type="ARBA" id="ARBA00022598"/>
    </source>
</evidence>
<evidence type="ECO:0000256" key="8">
    <source>
        <dbReference type="ARBA" id="ARBA00022842"/>
    </source>
</evidence>